<dbReference type="Gene3D" id="2.60.40.1180">
    <property type="entry name" value="Golgi alpha-mannosidase II"/>
    <property type="match status" value="1"/>
</dbReference>
<dbReference type="SUPFAM" id="SSF49785">
    <property type="entry name" value="Galactose-binding domain-like"/>
    <property type="match status" value="1"/>
</dbReference>
<dbReference type="Pfam" id="PF07532">
    <property type="entry name" value="Big_4"/>
    <property type="match status" value="2"/>
</dbReference>
<protein>
    <recommendedName>
        <fullName evidence="2">F5/8 type C domain-containing protein</fullName>
    </recommendedName>
</protein>
<dbReference type="GO" id="GO:0004553">
    <property type="term" value="F:hydrolase activity, hydrolyzing O-glycosyl compounds"/>
    <property type="evidence" value="ECO:0007669"/>
    <property type="project" value="InterPro"/>
</dbReference>
<dbReference type="Gene3D" id="2.80.10.50">
    <property type="match status" value="1"/>
</dbReference>
<organism evidence="3 4">
    <name type="scientific">Cellulosimicrobium composti</name>
    <dbReference type="NCBI Taxonomy" id="2672572"/>
    <lineage>
        <taxon>Bacteria</taxon>
        <taxon>Bacillati</taxon>
        <taxon>Actinomycetota</taxon>
        <taxon>Actinomycetes</taxon>
        <taxon>Micrococcales</taxon>
        <taxon>Promicromonosporaceae</taxon>
        <taxon>Cellulosimicrobium</taxon>
    </lineage>
</organism>
<evidence type="ECO:0000259" key="2">
    <source>
        <dbReference type="PROSITE" id="PS50022"/>
    </source>
</evidence>
<dbReference type="InterPro" id="IPR011081">
    <property type="entry name" value="Big_4"/>
</dbReference>
<dbReference type="InterPro" id="IPR039743">
    <property type="entry name" value="6GAL/EXGAL"/>
</dbReference>
<feature type="domain" description="F5/8 type C" evidence="2">
    <location>
        <begin position="888"/>
        <end position="1037"/>
    </location>
</feature>
<dbReference type="InterPro" id="IPR000772">
    <property type="entry name" value="Ricin_B_lectin"/>
</dbReference>
<dbReference type="EMBL" id="WMKA01000003">
    <property type="protein sequence ID" value="MTG87775.1"/>
    <property type="molecule type" value="Genomic_DNA"/>
</dbReference>
<dbReference type="InterPro" id="IPR013780">
    <property type="entry name" value="Glyco_hydro_b"/>
</dbReference>
<reference evidence="3 4" key="1">
    <citation type="submission" date="2019-11" db="EMBL/GenBank/DDBJ databases">
        <title>Cellulosimicrobium composti sp. nov. isolated from a compost.</title>
        <authorList>
            <person name="Yang Y."/>
        </authorList>
    </citation>
    <scope>NUCLEOTIDE SEQUENCE [LARGE SCALE GENOMIC DNA]</scope>
    <source>
        <strain evidence="3 4">BIT-GX5</strain>
    </source>
</reference>
<sequence length="1212" mass="124418">MSPTHTDTTTARGGPPGPRRTSPGRRATTGAGARLTAGLGAGALVASCALAALPAQAAPLGVAAVGAAAVDAAAVNAAAAADVPGVTVTPDPSYAGAPFEGWGTSLVWFANATGGYPDEIRDRLADMVFGDEGLNLNIARYNVGGGNAPDVPDYLRAGGAVDGWWKAPEGTTRTDVDWWDPENPDHWDDDADATQRWWVDRIKDDVTHWETFSNSPPWFMTVSGYVSGGFSSTADQLRTDRIDDFAAYLVGVTERLEEAHGIEVDTIDPFNEPNTNYWGTQLGEDGNPTGGRQEGAHMGPELQAKVVPALAAALEGASTDAVVSAMDETNPGTFATNWNAYPQAVRDQVSQLNVHTYGTGQRTTVRDIAKGEDKPLWMSEVGGNWSSTGQDFETMESGLGSAQHIVDDLRELEPDAWVFWQPVEDYDNMAPGGESANGMNWGEIQIPFDCTADDTLETCPIYTNTKYWATQNFTHYIEPGDSLIRSDDASSTAAVSADGTSATVVHVNATTAERAVTLDLSRFGAVGSDATVTPVVTSTAGYLVEGEPVAVTPGAEDGTTGPSATLVVPAESVTTFVVDGVSGVAEDAALVQEGHVYRLDGVQSDRSLAPSASGDAVVICTDAPVAEQAWELTALGAPEGAGSNRTRYAVTNAATGRQLAVSADTSAVLQDAPADVADTPLAAQWILSTTGDGTYTLVNASSRTLLEVGGQATADGSPVGTYLANSGVNQRWRVVDETVLGTEPVEAFTTPGTAPELPATVTPVYRDGARGALPVTWDVPGDDAWAEAGTVEVTGTVATPTGGTVAATATVVVDVLASTLPARAKAYAGGTPDLPATVTAVAAGGAEVRRPVVWDDAPAGAFDAVGVVELTGTADAGAGATLPATVRVQVTEADSANGALAAGTTASATFTEPGYSVGGVVNGTLTDKAWSNWVSSAKRTSDTLTVTLPADRDVTGVVTRFWKDGSSASWARSVQLQALVDGTWSDVGAPVTVDASPDGPAPAVEIPADVRTSSVRVVLTARENTHMVVSEIEVLAKVPGTGTDATASRIAVDGEPLAGFDPAVTAYDVPVAGAVPAVEAVAHDPYATVAVEAADAVPGTTTVRVTAEDGTERAYALRWTADAGSAPVAVTAETRCLAGKAYVAVRATNDGDVPLDVTLTTPYGTRTVTGVAPGASAYQSFAARATSVPAGTAVVTVDGSVPVEVAFDARTC</sequence>
<dbReference type="PROSITE" id="PS50231">
    <property type="entry name" value="RICIN_B_LECTIN"/>
    <property type="match status" value="1"/>
</dbReference>
<dbReference type="InterPro" id="IPR035992">
    <property type="entry name" value="Ricin_B-like_lectins"/>
</dbReference>
<dbReference type="SUPFAM" id="SSF51445">
    <property type="entry name" value="(Trans)glycosidases"/>
    <property type="match status" value="1"/>
</dbReference>
<evidence type="ECO:0000313" key="3">
    <source>
        <dbReference type="EMBL" id="MTG87775.1"/>
    </source>
</evidence>
<proteinExistence type="predicted"/>
<dbReference type="AlphaFoldDB" id="A0A6N7ZEB5"/>
<evidence type="ECO:0000256" key="1">
    <source>
        <dbReference type="SAM" id="MobiDB-lite"/>
    </source>
</evidence>
<dbReference type="InterPro" id="IPR000421">
    <property type="entry name" value="FA58C"/>
</dbReference>
<dbReference type="Pfam" id="PF00754">
    <property type="entry name" value="F5_F8_type_C"/>
    <property type="match status" value="1"/>
</dbReference>
<comment type="caution">
    <text evidence="3">The sequence shown here is derived from an EMBL/GenBank/DDBJ whole genome shotgun (WGS) entry which is preliminary data.</text>
</comment>
<dbReference type="PROSITE" id="PS50022">
    <property type="entry name" value="FA58C_3"/>
    <property type="match status" value="1"/>
</dbReference>
<dbReference type="Proteomes" id="UP000440668">
    <property type="component" value="Unassembled WGS sequence"/>
</dbReference>
<feature type="region of interest" description="Disordered" evidence="1">
    <location>
        <begin position="1"/>
        <end position="30"/>
    </location>
</feature>
<evidence type="ECO:0000313" key="4">
    <source>
        <dbReference type="Proteomes" id="UP000440668"/>
    </source>
</evidence>
<name>A0A6N7ZEB5_9MICO</name>
<dbReference type="PANTHER" id="PTHR42767:SF1">
    <property type="entry name" value="ENDO-BETA-1,6-GALACTANASE-LIKE DOMAIN-CONTAINING PROTEIN"/>
    <property type="match status" value="1"/>
</dbReference>
<accession>A0A6N7ZEB5</accession>
<gene>
    <name evidence="3" type="ORF">GJV82_02225</name>
</gene>
<dbReference type="CDD" id="cd00161">
    <property type="entry name" value="beta-trefoil_Ricin-like"/>
    <property type="match status" value="1"/>
</dbReference>
<dbReference type="Gene3D" id="3.20.20.80">
    <property type="entry name" value="Glycosidases"/>
    <property type="match status" value="1"/>
</dbReference>
<dbReference type="Gene3D" id="2.60.120.260">
    <property type="entry name" value="Galactose-binding domain-like"/>
    <property type="match status" value="1"/>
</dbReference>
<dbReference type="InterPro" id="IPR017853">
    <property type="entry name" value="GH"/>
</dbReference>
<dbReference type="SUPFAM" id="SSF50370">
    <property type="entry name" value="Ricin B-like lectins"/>
    <property type="match status" value="1"/>
</dbReference>
<dbReference type="Pfam" id="PF14587">
    <property type="entry name" value="Glyco_hydr_30_2"/>
    <property type="match status" value="1"/>
</dbReference>
<dbReference type="Pfam" id="PF14200">
    <property type="entry name" value="RicinB_lectin_2"/>
    <property type="match status" value="1"/>
</dbReference>
<dbReference type="InterPro" id="IPR008979">
    <property type="entry name" value="Galactose-bd-like_sf"/>
</dbReference>
<dbReference type="RefSeq" id="WP_155098084.1">
    <property type="nucleotide sequence ID" value="NZ_WMKA01000003.1"/>
</dbReference>
<dbReference type="InterPro" id="IPR039514">
    <property type="entry name" value="6GAL-like"/>
</dbReference>
<feature type="compositionally biased region" description="Low complexity" evidence="1">
    <location>
        <begin position="9"/>
        <end position="30"/>
    </location>
</feature>
<dbReference type="PANTHER" id="PTHR42767">
    <property type="entry name" value="ENDO-BETA-1,6-GALACTANASE"/>
    <property type="match status" value="1"/>
</dbReference>